<evidence type="ECO:0000313" key="3">
    <source>
        <dbReference type="Proteomes" id="UP001597169"/>
    </source>
</evidence>
<sequence length="83" mass="9627">MSVEDLLREVEQEPNESIDTTTPEGFKKYVSDDRSLSSNTIKSIIYMTHDADKIKIFTDIYADILISREEIEESASKRHSCRR</sequence>
<protein>
    <submittedName>
        <fullName evidence="2">Uncharacterized protein</fullName>
    </submittedName>
</protein>
<proteinExistence type="predicted"/>
<dbReference type="Proteomes" id="UP001597169">
    <property type="component" value="Unassembled WGS sequence"/>
</dbReference>
<comment type="caution">
    <text evidence="2">The sequence shown here is derived from an EMBL/GenBank/DDBJ whole genome shotgun (WGS) entry which is preliminary data.</text>
</comment>
<keyword evidence="3" id="KW-1185">Reference proteome</keyword>
<name>A0ABW3Q4T4_9BACL</name>
<evidence type="ECO:0000256" key="1">
    <source>
        <dbReference type="SAM" id="MobiDB-lite"/>
    </source>
</evidence>
<feature type="region of interest" description="Disordered" evidence="1">
    <location>
        <begin position="1"/>
        <end position="26"/>
    </location>
</feature>
<accession>A0ABW3Q4T4</accession>
<dbReference type="EMBL" id="JBHTKX010000016">
    <property type="protein sequence ID" value="MFD1131746.1"/>
    <property type="molecule type" value="Genomic_DNA"/>
</dbReference>
<dbReference type="RefSeq" id="WP_251584275.1">
    <property type="nucleotide sequence ID" value="NZ_JBHTKX010000016.1"/>
</dbReference>
<evidence type="ECO:0000313" key="2">
    <source>
        <dbReference type="EMBL" id="MFD1131746.1"/>
    </source>
</evidence>
<gene>
    <name evidence="2" type="ORF">ACFQ3J_26940</name>
</gene>
<reference evidence="3" key="1">
    <citation type="journal article" date="2019" name="Int. J. Syst. Evol. Microbiol.">
        <title>The Global Catalogue of Microorganisms (GCM) 10K type strain sequencing project: providing services to taxonomists for standard genome sequencing and annotation.</title>
        <authorList>
            <consortium name="The Broad Institute Genomics Platform"/>
            <consortium name="The Broad Institute Genome Sequencing Center for Infectious Disease"/>
            <person name="Wu L."/>
            <person name="Ma J."/>
        </authorList>
    </citation>
    <scope>NUCLEOTIDE SEQUENCE [LARGE SCALE GENOMIC DNA]</scope>
    <source>
        <strain evidence="3">CCUG 53519</strain>
    </source>
</reference>
<organism evidence="2 3">
    <name type="scientific">Paenibacillus provencensis</name>
    <dbReference type="NCBI Taxonomy" id="441151"/>
    <lineage>
        <taxon>Bacteria</taxon>
        <taxon>Bacillati</taxon>
        <taxon>Bacillota</taxon>
        <taxon>Bacilli</taxon>
        <taxon>Bacillales</taxon>
        <taxon>Paenibacillaceae</taxon>
        <taxon>Paenibacillus</taxon>
    </lineage>
</organism>
<feature type="compositionally biased region" description="Basic and acidic residues" evidence="1">
    <location>
        <begin position="1"/>
        <end position="11"/>
    </location>
</feature>